<keyword evidence="1" id="KW-1133">Transmembrane helix</keyword>
<evidence type="ECO:0000313" key="2">
    <source>
        <dbReference type="EMBL" id="VFU59595.1"/>
    </source>
</evidence>
<sequence length="135" mass="15786">MYLEIYQLRLMRHLTQRLIMSPSRRLHCCLEASSTQWSILLLATVLVLCLQCRAVRLCQLRTQNLKHMMFLTFLASWSSNHWTLQVIMPNFIVQVLIVMAVFLPYLCLEFLPNTMGKSQCCLHILHSLLKRVGIP</sequence>
<feature type="transmembrane region" description="Helical" evidence="1">
    <location>
        <begin position="87"/>
        <end position="108"/>
    </location>
</feature>
<protein>
    <submittedName>
        <fullName evidence="2">Uncharacterized protein</fullName>
    </submittedName>
</protein>
<gene>
    <name evidence="2" type="ORF">SVIM_LOCUS439156</name>
</gene>
<reference evidence="2" key="1">
    <citation type="submission" date="2019-03" db="EMBL/GenBank/DDBJ databases">
        <authorList>
            <person name="Mank J."/>
            <person name="Almeida P."/>
        </authorList>
    </citation>
    <scope>NUCLEOTIDE SEQUENCE</scope>
    <source>
        <strain evidence="2">78183</strain>
    </source>
</reference>
<dbReference type="AlphaFoldDB" id="A0A6N2MYV0"/>
<keyword evidence="1" id="KW-0812">Transmembrane</keyword>
<dbReference type="EMBL" id="CAADRP010002040">
    <property type="protein sequence ID" value="VFU59595.1"/>
    <property type="molecule type" value="Genomic_DNA"/>
</dbReference>
<name>A0A6N2MYV0_SALVM</name>
<evidence type="ECO:0000256" key="1">
    <source>
        <dbReference type="SAM" id="Phobius"/>
    </source>
</evidence>
<keyword evidence="1" id="KW-0472">Membrane</keyword>
<accession>A0A6N2MYV0</accession>
<organism evidence="2">
    <name type="scientific">Salix viminalis</name>
    <name type="common">Common osier</name>
    <name type="synonym">Basket willow</name>
    <dbReference type="NCBI Taxonomy" id="40686"/>
    <lineage>
        <taxon>Eukaryota</taxon>
        <taxon>Viridiplantae</taxon>
        <taxon>Streptophyta</taxon>
        <taxon>Embryophyta</taxon>
        <taxon>Tracheophyta</taxon>
        <taxon>Spermatophyta</taxon>
        <taxon>Magnoliopsida</taxon>
        <taxon>eudicotyledons</taxon>
        <taxon>Gunneridae</taxon>
        <taxon>Pentapetalae</taxon>
        <taxon>rosids</taxon>
        <taxon>fabids</taxon>
        <taxon>Malpighiales</taxon>
        <taxon>Salicaceae</taxon>
        <taxon>Saliceae</taxon>
        <taxon>Salix</taxon>
    </lineage>
</organism>
<proteinExistence type="predicted"/>